<keyword evidence="1" id="KW-0812">Transmembrane</keyword>
<name>A0A4Z1BPC8_9GAMM</name>
<protein>
    <recommendedName>
        <fullName evidence="4">DUF2721 domain-containing protein</fullName>
    </recommendedName>
</protein>
<sequence>MLTETIFSPIWWISVVFVGLLVSLSASYLKESLDNALAKVSAHRREKNAQRKQEFDQTVERLKSDRSEFAEYVLLTNDLSHRFLTASFAAIFIVGGVNLLLLSFGEETLDGIAKAAFLSGMALLSVCMVSAYSDIEKIGERRKVIDHVSRS</sequence>
<feature type="transmembrane region" description="Helical" evidence="1">
    <location>
        <begin position="83"/>
        <end position="105"/>
    </location>
</feature>
<keyword evidence="1" id="KW-1133">Transmembrane helix</keyword>
<proteinExistence type="predicted"/>
<feature type="transmembrane region" description="Helical" evidence="1">
    <location>
        <begin position="111"/>
        <end position="133"/>
    </location>
</feature>
<dbReference type="AlphaFoldDB" id="A0A4Z1BPC8"/>
<keyword evidence="3" id="KW-1185">Reference proteome</keyword>
<evidence type="ECO:0000256" key="1">
    <source>
        <dbReference type="SAM" id="Phobius"/>
    </source>
</evidence>
<dbReference type="RefSeq" id="WP_135802212.1">
    <property type="nucleotide sequence ID" value="NZ_SRPF01000001.1"/>
</dbReference>
<comment type="caution">
    <text evidence="2">The sequence shown here is derived from an EMBL/GenBank/DDBJ whole genome shotgun (WGS) entry which is preliminary data.</text>
</comment>
<evidence type="ECO:0000313" key="2">
    <source>
        <dbReference type="EMBL" id="TGN41827.1"/>
    </source>
</evidence>
<feature type="transmembrane region" description="Helical" evidence="1">
    <location>
        <begin position="6"/>
        <end position="29"/>
    </location>
</feature>
<reference evidence="2 3" key="1">
    <citation type="submission" date="2019-04" db="EMBL/GenBank/DDBJ databases">
        <authorList>
            <person name="Park S."/>
            <person name="Yoon J.-H."/>
        </authorList>
    </citation>
    <scope>NUCLEOTIDE SEQUENCE [LARGE SCALE GENOMIC DNA]</scope>
    <source>
        <strain evidence="2 3">HJM-18</strain>
    </source>
</reference>
<accession>A0A4Z1BPC8</accession>
<organism evidence="2 3">
    <name type="scientific">Marinobacter confluentis</name>
    <dbReference type="NCBI Taxonomy" id="1697557"/>
    <lineage>
        <taxon>Bacteria</taxon>
        <taxon>Pseudomonadati</taxon>
        <taxon>Pseudomonadota</taxon>
        <taxon>Gammaproteobacteria</taxon>
        <taxon>Pseudomonadales</taxon>
        <taxon>Marinobacteraceae</taxon>
        <taxon>Marinobacter</taxon>
    </lineage>
</organism>
<dbReference type="Proteomes" id="UP000298325">
    <property type="component" value="Unassembled WGS sequence"/>
</dbReference>
<keyword evidence="1" id="KW-0472">Membrane</keyword>
<gene>
    <name evidence="2" type="ORF">E5Q11_04715</name>
</gene>
<dbReference type="EMBL" id="SRPF01000001">
    <property type="protein sequence ID" value="TGN41827.1"/>
    <property type="molecule type" value="Genomic_DNA"/>
</dbReference>
<evidence type="ECO:0008006" key="4">
    <source>
        <dbReference type="Google" id="ProtNLM"/>
    </source>
</evidence>
<evidence type="ECO:0000313" key="3">
    <source>
        <dbReference type="Proteomes" id="UP000298325"/>
    </source>
</evidence>